<keyword evidence="2" id="KW-1185">Reference proteome</keyword>
<comment type="caution">
    <text evidence="1">The sequence shown here is derived from an EMBL/GenBank/DDBJ whole genome shotgun (WGS) entry which is preliminary data.</text>
</comment>
<dbReference type="Proteomes" id="UP001165060">
    <property type="component" value="Unassembled WGS sequence"/>
</dbReference>
<protein>
    <submittedName>
        <fullName evidence="1">Uncharacterized protein</fullName>
    </submittedName>
</protein>
<evidence type="ECO:0000313" key="2">
    <source>
        <dbReference type="Proteomes" id="UP001165060"/>
    </source>
</evidence>
<organism evidence="1 2">
    <name type="scientific">Tetraparma gracilis</name>
    <dbReference type="NCBI Taxonomy" id="2962635"/>
    <lineage>
        <taxon>Eukaryota</taxon>
        <taxon>Sar</taxon>
        <taxon>Stramenopiles</taxon>
        <taxon>Ochrophyta</taxon>
        <taxon>Bolidophyceae</taxon>
        <taxon>Parmales</taxon>
        <taxon>Triparmaceae</taxon>
        <taxon>Tetraparma</taxon>
    </lineage>
</organism>
<proteinExistence type="predicted"/>
<evidence type="ECO:0000313" key="1">
    <source>
        <dbReference type="EMBL" id="GMI21795.1"/>
    </source>
</evidence>
<gene>
    <name evidence="1" type="ORF">TeGR_g3088</name>
</gene>
<dbReference type="EMBL" id="BRYB01000060">
    <property type="protein sequence ID" value="GMI21795.1"/>
    <property type="molecule type" value="Genomic_DNA"/>
</dbReference>
<reference evidence="1 2" key="1">
    <citation type="journal article" date="2023" name="Commun. Biol.">
        <title>Genome analysis of Parmales, the sister group of diatoms, reveals the evolutionary specialization of diatoms from phago-mixotrophs to photoautotrophs.</title>
        <authorList>
            <person name="Ban H."/>
            <person name="Sato S."/>
            <person name="Yoshikawa S."/>
            <person name="Yamada K."/>
            <person name="Nakamura Y."/>
            <person name="Ichinomiya M."/>
            <person name="Sato N."/>
            <person name="Blanc-Mathieu R."/>
            <person name="Endo H."/>
            <person name="Kuwata A."/>
            <person name="Ogata H."/>
        </authorList>
    </citation>
    <scope>NUCLEOTIDE SEQUENCE [LARGE SCALE GENOMIC DNA]</scope>
</reference>
<name>A0ABQ6M8Q3_9STRA</name>
<accession>A0ABQ6M8Q3</accession>
<sequence>MLTANTLQPLCLWSADLHKSLLERDVDARKQRAELVWDEEQAALALESVRVHSVLPFELVQQSSRQVGGGMGPSNPHGEHVEDTFELELGCLMDECPEEVELPLRPDREIFW</sequence>